<dbReference type="PANTHER" id="PTHR32227">
    <property type="entry name" value="GLUCAN ENDO-1,3-BETA-GLUCOSIDASE BG1-RELATED-RELATED"/>
    <property type="match status" value="1"/>
</dbReference>
<keyword evidence="4" id="KW-0378">Hydrolase</keyword>
<dbReference type="Proteomes" id="UP001457282">
    <property type="component" value="Unassembled WGS sequence"/>
</dbReference>
<dbReference type="EMBL" id="JBEDUW010000004">
    <property type="protein sequence ID" value="KAK9930780.1"/>
    <property type="molecule type" value="Genomic_DNA"/>
</dbReference>
<keyword evidence="11" id="KW-1185">Reference proteome</keyword>
<evidence type="ECO:0000256" key="4">
    <source>
        <dbReference type="ARBA" id="ARBA00022801"/>
    </source>
</evidence>
<evidence type="ECO:0000256" key="2">
    <source>
        <dbReference type="ARBA" id="ARBA00008773"/>
    </source>
</evidence>
<dbReference type="GO" id="GO:0042973">
    <property type="term" value="F:glucan endo-1,3-beta-D-glucosidase activity"/>
    <property type="evidence" value="ECO:0007669"/>
    <property type="project" value="UniProtKB-EC"/>
</dbReference>
<evidence type="ECO:0000256" key="8">
    <source>
        <dbReference type="RuleBase" id="RU004335"/>
    </source>
</evidence>
<evidence type="ECO:0000256" key="5">
    <source>
        <dbReference type="ARBA" id="ARBA00023295"/>
    </source>
</evidence>
<evidence type="ECO:0000256" key="9">
    <source>
        <dbReference type="SAM" id="SignalP"/>
    </source>
</evidence>
<comment type="similarity">
    <text evidence="2 8">Belongs to the glycosyl hydrolase 17 family.</text>
</comment>
<proteinExistence type="inferred from homology"/>
<dbReference type="AlphaFoldDB" id="A0AAW1X580"/>
<feature type="signal peptide" evidence="9">
    <location>
        <begin position="1"/>
        <end position="23"/>
    </location>
</feature>
<protein>
    <recommendedName>
        <fullName evidence="3">glucan endo-1,3-beta-D-glucosidase</fullName>
        <ecNumber evidence="3">3.2.1.39</ecNumber>
    </recommendedName>
    <alternativeName>
        <fullName evidence="6">(1-&gt;3)-beta-glucan endohydrolase</fullName>
    </alternativeName>
    <alternativeName>
        <fullName evidence="7">Beta-1,3-endoglucanase</fullName>
    </alternativeName>
</protein>
<dbReference type="InterPro" id="IPR017853">
    <property type="entry name" value="GH"/>
</dbReference>
<dbReference type="InterPro" id="IPR000490">
    <property type="entry name" value="Glyco_hydro_17"/>
</dbReference>
<dbReference type="Pfam" id="PF00332">
    <property type="entry name" value="Glyco_hydro_17"/>
    <property type="match status" value="1"/>
</dbReference>
<reference evidence="10 11" key="1">
    <citation type="journal article" date="2023" name="G3 (Bethesda)">
        <title>A chromosome-length genome assembly and annotation of blackberry (Rubus argutus, cv. 'Hillquist').</title>
        <authorList>
            <person name="Bruna T."/>
            <person name="Aryal R."/>
            <person name="Dudchenko O."/>
            <person name="Sargent D.J."/>
            <person name="Mead D."/>
            <person name="Buti M."/>
            <person name="Cavallini A."/>
            <person name="Hytonen T."/>
            <person name="Andres J."/>
            <person name="Pham M."/>
            <person name="Weisz D."/>
            <person name="Mascagni F."/>
            <person name="Usai G."/>
            <person name="Natali L."/>
            <person name="Bassil N."/>
            <person name="Fernandez G.E."/>
            <person name="Lomsadze A."/>
            <person name="Armour M."/>
            <person name="Olukolu B."/>
            <person name="Poorten T."/>
            <person name="Britton C."/>
            <person name="Davik J."/>
            <person name="Ashrafi H."/>
            <person name="Aiden E.L."/>
            <person name="Borodovsky M."/>
            <person name="Worthington M."/>
        </authorList>
    </citation>
    <scope>NUCLEOTIDE SEQUENCE [LARGE SCALE GENOMIC DNA]</scope>
    <source>
        <strain evidence="10">PI 553951</strain>
    </source>
</reference>
<evidence type="ECO:0000256" key="7">
    <source>
        <dbReference type="ARBA" id="ARBA00033417"/>
    </source>
</evidence>
<dbReference type="GO" id="GO:0005975">
    <property type="term" value="P:carbohydrate metabolic process"/>
    <property type="evidence" value="ECO:0007669"/>
    <property type="project" value="InterPro"/>
</dbReference>
<name>A0AAW1X580_RUBAR</name>
<accession>A0AAW1X580</accession>
<dbReference type="EC" id="3.2.1.39" evidence="3"/>
<dbReference type="SUPFAM" id="SSF51445">
    <property type="entry name" value="(Trans)glycosidases"/>
    <property type="match status" value="1"/>
</dbReference>
<dbReference type="InterPro" id="IPR044965">
    <property type="entry name" value="Glyco_hydro_17_plant"/>
</dbReference>
<sequence>MERWFSGAISIWVVFLISNSIMCRVVSGIGANWGTQASHPMPPDSVVSLLRQNGFQKVKLFDADYDTLNTLGKSGIEVMVGIPNDMLASLASSVKAAEKWVSKNVSAHISSNNVKIRYVAVGNEPFLETYNGSFLRTTFPALQNVQSALIKAGISNQVKVTVPLNADVYESSNGFPSGGDFRTDIHGLMLQIVKFLSDNGAPFTVNIYPFISLYTDANFPVDYAFFDGNASPITDGS</sequence>
<evidence type="ECO:0000313" key="11">
    <source>
        <dbReference type="Proteomes" id="UP001457282"/>
    </source>
</evidence>
<evidence type="ECO:0000256" key="6">
    <source>
        <dbReference type="ARBA" id="ARBA00033335"/>
    </source>
</evidence>
<evidence type="ECO:0000256" key="1">
    <source>
        <dbReference type="ARBA" id="ARBA00000382"/>
    </source>
</evidence>
<gene>
    <name evidence="10" type="ORF">M0R45_018091</name>
</gene>
<comment type="catalytic activity">
    <reaction evidence="1">
        <text>Hydrolysis of (1-&gt;3)-beta-D-glucosidic linkages in (1-&gt;3)-beta-D-glucans.</text>
        <dbReference type="EC" id="3.2.1.39"/>
    </reaction>
</comment>
<dbReference type="Gene3D" id="3.20.20.80">
    <property type="entry name" value="Glycosidases"/>
    <property type="match status" value="1"/>
</dbReference>
<evidence type="ECO:0000256" key="3">
    <source>
        <dbReference type="ARBA" id="ARBA00012780"/>
    </source>
</evidence>
<organism evidence="10 11">
    <name type="scientific">Rubus argutus</name>
    <name type="common">Southern blackberry</name>
    <dbReference type="NCBI Taxonomy" id="59490"/>
    <lineage>
        <taxon>Eukaryota</taxon>
        <taxon>Viridiplantae</taxon>
        <taxon>Streptophyta</taxon>
        <taxon>Embryophyta</taxon>
        <taxon>Tracheophyta</taxon>
        <taxon>Spermatophyta</taxon>
        <taxon>Magnoliopsida</taxon>
        <taxon>eudicotyledons</taxon>
        <taxon>Gunneridae</taxon>
        <taxon>Pentapetalae</taxon>
        <taxon>rosids</taxon>
        <taxon>fabids</taxon>
        <taxon>Rosales</taxon>
        <taxon>Rosaceae</taxon>
        <taxon>Rosoideae</taxon>
        <taxon>Rosoideae incertae sedis</taxon>
        <taxon>Rubus</taxon>
    </lineage>
</organism>
<evidence type="ECO:0000313" key="10">
    <source>
        <dbReference type="EMBL" id="KAK9930780.1"/>
    </source>
</evidence>
<comment type="caution">
    <text evidence="10">The sequence shown here is derived from an EMBL/GenBank/DDBJ whole genome shotgun (WGS) entry which is preliminary data.</text>
</comment>
<feature type="chain" id="PRO_5043957327" description="glucan endo-1,3-beta-D-glucosidase" evidence="9">
    <location>
        <begin position="24"/>
        <end position="237"/>
    </location>
</feature>
<keyword evidence="5" id="KW-0326">Glycosidase</keyword>
<keyword evidence="9" id="KW-0732">Signal</keyword>